<feature type="region of interest" description="Disordered" evidence="1">
    <location>
        <begin position="141"/>
        <end position="163"/>
    </location>
</feature>
<evidence type="ECO:0000313" key="3">
    <source>
        <dbReference type="Proteomes" id="UP000026960"/>
    </source>
</evidence>
<dbReference type="InterPro" id="IPR039933">
    <property type="entry name" value="XRI1"/>
</dbReference>
<dbReference type="PANTHER" id="PTHR33385:SF18">
    <property type="entry name" value="XRI1-LIKE PROTEIN"/>
    <property type="match status" value="1"/>
</dbReference>
<dbReference type="PANTHER" id="PTHR33385">
    <property type="entry name" value="PROTEIN XRI1"/>
    <property type="match status" value="1"/>
</dbReference>
<evidence type="ECO:0000313" key="2">
    <source>
        <dbReference type="EnsemblPlants" id="OBART02G34230.1"/>
    </source>
</evidence>
<feature type="compositionally biased region" description="Low complexity" evidence="1">
    <location>
        <begin position="201"/>
        <end position="235"/>
    </location>
</feature>
<dbReference type="GO" id="GO:0007143">
    <property type="term" value="P:female meiotic nuclear division"/>
    <property type="evidence" value="ECO:0007669"/>
    <property type="project" value="InterPro"/>
</dbReference>
<sequence length="366" mass="38016">MALDNYHSYYVDDHFVLPPPPPPQLDWDWDQLQLHTLGGGGGDAAQDGIHGAFLPAMLGLESPESSSSEASSGYLQDAVAHWSDRCNKRQRMAEAAAPPRRPAAAAANEDLHCLLQSFWDSSSSGGEGGLMHDLNIMIPESGSFVSGDEDNASGWEQEQRGPISAAAAAAATSAVQVPAAQGGGGGEAADPILHNHNSSPATSRTTTGQGAAQQLQLQKATSAAGADHAAAAAGRPGRRGNYSCEEHVFVGKQQQQPSPSSRAASASSPRRSSSLTGKEKRDTGVLYPFAVVKPLGLEGGGAATLNDVNQRILKRPARPVRHPVGQFACSPAVYAHGLGLSGKAVVSLTRIRTAGKGTITIIRTRG</sequence>
<reference evidence="2" key="2">
    <citation type="submission" date="2015-03" db="UniProtKB">
        <authorList>
            <consortium name="EnsemblPlants"/>
        </authorList>
    </citation>
    <scope>IDENTIFICATION</scope>
</reference>
<dbReference type="AlphaFoldDB" id="A0A0D3FB21"/>
<dbReference type="EnsemblPlants" id="OBART02G34230.1">
    <property type="protein sequence ID" value="OBART02G34230.1"/>
    <property type="gene ID" value="OBART02G34230"/>
</dbReference>
<dbReference type="STRING" id="65489.A0A0D3FB21"/>
<dbReference type="GO" id="GO:0007140">
    <property type="term" value="P:male meiotic nuclear division"/>
    <property type="evidence" value="ECO:0007669"/>
    <property type="project" value="InterPro"/>
</dbReference>
<organism evidence="2">
    <name type="scientific">Oryza barthii</name>
    <dbReference type="NCBI Taxonomy" id="65489"/>
    <lineage>
        <taxon>Eukaryota</taxon>
        <taxon>Viridiplantae</taxon>
        <taxon>Streptophyta</taxon>
        <taxon>Embryophyta</taxon>
        <taxon>Tracheophyta</taxon>
        <taxon>Spermatophyta</taxon>
        <taxon>Magnoliopsida</taxon>
        <taxon>Liliopsida</taxon>
        <taxon>Poales</taxon>
        <taxon>Poaceae</taxon>
        <taxon>BOP clade</taxon>
        <taxon>Oryzoideae</taxon>
        <taxon>Oryzeae</taxon>
        <taxon>Oryzinae</taxon>
        <taxon>Oryza</taxon>
    </lineage>
</organism>
<dbReference type="Proteomes" id="UP000026960">
    <property type="component" value="Chromosome 2"/>
</dbReference>
<proteinExistence type="predicted"/>
<evidence type="ECO:0000256" key="1">
    <source>
        <dbReference type="SAM" id="MobiDB-lite"/>
    </source>
</evidence>
<feature type="region of interest" description="Disordered" evidence="1">
    <location>
        <begin position="178"/>
        <end position="280"/>
    </location>
</feature>
<accession>A0A0D3FB21</accession>
<keyword evidence="3" id="KW-1185">Reference proteome</keyword>
<feature type="compositionally biased region" description="Low complexity" evidence="1">
    <location>
        <begin position="254"/>
        <end position="274"/>
    </location>
</feature>
<dbReference type="eggNOG" id="ENOG502QT5Y">
    <property type="taxonomic scope" value="Eukaryota"/>
</dbReference>
<name>A0A0D3FB21_9ORYZ</name>
<dbReference type="HOGENOM" id="CLU_063564_0_0_1"/>
<dbReference type="PaxDb" id="65489-OBART02G34230.1"/>
<dbReference type="Gramene" id="OBART02G34230.1">
    <property type="protein sequence ID" value="OBART02G34230.1"/>
    <property type="gene ID" value="OBART02G34230"/>
</dbReference>
<protein>
    <recommendedName>
        <fullName evidence="4">Protein XRI1</fullName>
    </recommendedName>
</protein>
<reference evidence="2" key="1">
    <citation type="journal article" date="2009" name="Rice">
        <title>De Novo Next Generation Sequencing of Plant Genomes.</title>
        <authorList>
            <person name="Rounsley S."/>
            <person name="Marri P.R."/>
            <person name="Yu Y."/>
            <person name="He R."/>
            <person name="Sisneros N."/>
            <person name="Goicoechea J.L."/>
            <person name="Lee S.J."/>
            <person name="Angelova A."/>
            <person name="Kudrna D."/>
            <person name="Luo M."/>
            <person name="Affourtit J."/>
            <person name="Desany B."/>
            <person name="Knight J."/>
            <person name="Niazi F."/>
            <person name="Egholm M."/>
            <person name="Wing R.A."/>
        </authorList>
    </citation>
    <scope>NUCLEOTIDE SEQUENCE [LARGE SCALE GENOMIC DNA]</scope>
    <source>
        <strain evidence="2">cv. IRGC 105608</strain>
    </source>
</reference>
<evidence type="ECO:0008006" key="4">
    <source>
        <dbReference type="Google" id="ProtNLM"/>
    </source>
</evidence>